<dbReference type="Proteomes" id="UP000813444">
    <property type="component" value="Unassembled WGS sequence"/>
</dbReference>
<dbReference type="AlphaFoldDB" id="A0A8K0T3D6"/>
<reference evidence="1" key="1">
    <citation type="journal article" date="2021" name="Nat. Commun.">
        <title>Genetic determinants of endophytism in the Arabidopsis root mycobiome.</title>
        <authorList>
            <person name="Mesny F."/>
            <person name="Miyauchi S."/>
            <person name="Thiergart T."/>
            <person name="Pickel B."/>
            <person name="Atanasova L."/>
            <person name="Karlsson M."/>
            <person name="Huettel B."/>
            <person name="Barry K.W."/>
            <person name="Haridas S."/>
            <person name="Chen C."/>
            <person name="Bauer D."/>
            <person name="Andreopoulos W."/>
            <person name="Pangilinan J."/>
            <person name="LaButti K."/>
            <person name="Riley R."/>
            <person name="Lipzen A."/>
            <person name="Clum A."/>
            <person name="Drula E."/>
            <person name="Henrissat B."/>
            <person name="Kohler A."/>
            <person name="Grigoriev I.V."/>
            <person name="Martin F.M."/>
            <person name="Hacquard S."/>
        </authorList>
    </citation>
    <scope>NUCLEOTIDE SEQUENCE</scope>
    <source>
        <strain evidence="1">MPI-CAGE-CH-0235</strain>
    </source>
</reference>
<protein>
    <recommendedName>
        <fullName evidence="3">SCP domain-containing protein</fullName>
    </recommendedName>
</protein>
<sequence length="117" mass="13135">MASGQQPFAHASGDFRPSQGEVLYEQESGQCDTAYSTPLELGMKDWLSQAILYDGKPITTGREPWLHYCEWLRPTTCLLSRSTEIGCARAFDISTPWKIFVVCRFLPEGNVLGQTPF</sequence>
<gene>
    <name evidence="1" type="ORF">B0I35DRAFT_473314</name>
</gene>
<dbReference type="EMBL" id="JAGPNK010000001">
    <property type="protein sequence ID" value="KAH7328631.1"/>
    <property type="molecule type" value="Genomic_DNA"/>
</dbReference>
<proteinExistence type="predicted"/>
<organism evidence="1 2">
    <name type="scientific">Stachybotrys elegans</name>
    <dbReference type="NCBI Taxonomy" id="80388"/>
    <lineage>
        <taxon>Eukaryota</taxon>
        <taxon>Fungi</taxon>
        <taxon>Dikarya</taxon>
        <taxon>Ascomycota</taxon>
        <taxon>Pezizomycotina</taxon>
        <taxon>Sordariomycetes</taxon>
        <taxon>Hypocreomycetidae</taxon>
        <taxon>Hypocreales</taxon>
        <taxon>Stachybotryaceae</taxon>
        <taxon>Stachybotrys</taxon>
    </lineage>
</organism>
<dbReference type="Gene3D" id="3.40.33.10">
    <property type="entry name" value="CAP"/>
    <property type="match status" value="1"/>
</dbReference>
<dbReference type="SUPFAM" id="SSF55797">
    <property type="entry name" value="PR-1-like"/>
    <property type="match status" value="1"/>
</dbReference>
<dbReference type="InterPro" id="IPR035940">
    <property type="entry name" value="CAP_sf"/>
</dbReference>
<comment type="caution">
    <text evidence="1">The sequence shown here is derived from an EMBL/GenBank/DDBJ whole genome shotgun (WGS) entry which is preliminary data.</text>
</comment>
<evidence type="ECO:0000313" key="2">
    <source>
        <dbReference type="Proteomes" id="UP000813444"/>
    </source>
</evidence>
<name>A0A8K0T3D6_9HYPO</name>
<evidence type="ECO:0008006" key="3">
    <source>
        <dbReference type="Google" id="ProtNLM"/>
    </source>
</evidence>
<accession>A0A8K0T3D6</accession>
<dbReference type="OrthoDB" id="43654at2759"/>
<keyword evidence="2" id="KW-1185">Reference proteome</keyword>
<evidence type="ECO:0000313" key="1">
    <source>
        <dbReference type="EMBL" id="KAH7328631.1"/>
    </source>
</evidence>